<dbReference type="EC" id="2.4.1.-" evidence="5"/>
<dbReference type="InterPro" id="IPR035595">
    <property type="entry name" value="UDP_glycos_trans_CS"/>
</dbReference>
<dbReference type="SUPFAM" id="SSF53756">
    <property type="entry name" value="UDP-Glycosyltransferase/glycogen phosphorylase"/>
    <property type="match status" value="1"/>
</dbReference>
<reference evidence="7" key="2">
    <citation type="submission" date="2025-08" db="UniProtKB">
        <authorList>
            <consortium name="RefSeq"/>
        </authorList>
    </citation>
    <scope>IDENTIFICATION</scope>
</reference>
<evidence type="ECO:0000256" key="3">
    <source>
        <dbReference type="ARBA" id="ARBA00022679"/>
    </source>
</evidence>
<sequence>MEGRNAKAHAVLLSSPGLGHLIPVLELGKRLVTVNNFKVTIFVVSSLTAAAESQVLQSSMSPELCEVIRLPPANISDLVDADAAVVTRIAVLMREIRPALSSAISALKYPPTVLIVDLFGTESLGFADDFKIPKFVFIPSHAWFLALTIYLPRLDEVVKGEYVDEKEALFIPGCRPVQPEDVVDPMMCRSDQQYAEYVHMGMNILMADGILVSTWEELEPETLAALRDNKLLGRISKVPIYPVGPMIRPIGAVDHSSKKLLFDWLDKQPSVSVLFVSFGSGGMLSNEQMRELAWGLELSRQRFIWVVRTPAVKSGDGSFFSVGSGSSNDKLSFLPEGFLGRTQNLGLVVSDWAPQVEILSHPSVGGFFSHCGWNSTLESIMNGVPMIAWPLYAEQKLNATMLAEGLRIAVRSKILPSKGIVGREEIKMLVRKMLVRKIMVDDEGRAMRARVKELKLSAERAWTRNGSSWKALAQAMC</sequence>
<dbReference type="PANTHER" id="PTHR48046:SF1">
    <property type="entry name" value="GLYCOSYLTRANSFERASE-RELATED"/>
    <property type="match status" value="1"/>
</dbReference>
<dbReference type="PROSITE" id="PS00375">
    <property type="entry name" value="UDPGT"/>
    <property type="match status" value="1"/>
</dbReference>
<gene>
    <name evidence="7" type="primary">LOC18610982</name>
</gene>
<evidence type="ECO:0000256" key="1">
    <source>
        <dbReference type="ARBA" id="ARBA00009995"/>
    </source>
</evidence>
<dbReference type="PANTHER" id="PTHR48046">
    <property type="entry name" value="UDP-GLYCOSYLTRANSFERASE 72E1"/>
    <property type="match status" value="1"/>
</dbReference>
<protein>
    <recommendedName>
        <fullName evidence="5">Glycosyltransferase</fullName>
        <ecNumber evidence="5">2.4.1.-</ecNumber>
    </recommendedName>
</protein>
<evidence type="ECO:0000256" key="2">
    <source>
        <dbReference type="ARBA" id="ARBA00022676"/>
    </source>
</evidence>
<dbReference type="GO" id="GO:0008194">
    <property type="term" value="F:UDP-glycosyltransferase activity"/>
    <property type="evidence" value="ECO:0007669"/>
    <property type="project" value="InterPro"/>
</dbReference>
<keyword evidence="3 4" id="KW-0808">Transferase</keyword>
<dbReference type="InterPro" id="IPR002213">
    <property type="entry name" value="UDP_glucos_trans"/>
</dbReference>
<evidence type="ECO:0000313" key="6">
    <source>
        <dbReference type="Proteomes" id="UP000694886"/>
    </source>
</evidence>
<accession>A0AB32VLS3</accession>
<dbReference type="CDD" id="cd03784">
    <property type="entry name" value="GT1_Gtf-like"/>
    <property type="match status" value="1"/>
</dbReference>
<dbReference type="Gramene" id="Tc01v2_t003550.1">
    <property type="protein sequence ID" value="Tc01v2_p003550.1"/>
    <property type="gene ID" value="Tc01v2_g003550"/>
</dbReference>
<dbReference type="KEGG" id="tcc:18610982"/>
<name>A0AB32VLS3_THECC</name>
<reference evidence="6" key="1">
    <citation type="journal article" date="1997" name="Nucleic Acids Res.">
        <title>tRNAscan-SE: a program for improved detection of transfer RNA genes in genomic sequence.</title>
        <authorList>
            <person name="Lowe T.M."/>
            <person name="Eddy S.R."/>
        </authorList>
    </citation>
    <scope>NUCLEOTIDE SEQUENCE [LARGE SCALE GENOMIC DNA]</scope>
    <source>
        <strain evidence="6">r\B97-61/B2</strain>
    </source>
</reference>
<evidence type="ECO:0000256" key="5">
    <source>
        <dbReference type="RuleBase" id="RU362057"/>
    </source>
</evidence>
<dbReference type="RefSeq" id="XP_007047012.2">
    <property type="nucleotide sequence ID" value="XM_007046950.2"/>
</dbReference>
<dbReference type="Gene3D" id="3.40.50.2000">
    <property type="entry name" value="Glycogen Phosphorylase B"/>
    <property type="match status" value="2"/>
</dbReference>
<dbReference type="FunFam" id="3.40.50.2000:FF:000051">
    <property type="entry name" value="Glycosyltransferase"/>
    <property type="match status" value="1"/>
</dbReference>
<organism evidence="6 7">
    <name type="scientific">Theobroma cacao</name>
    <name type="common">Cacao</name>
    <name type="synonym">Cocoa</name>
    <dbReference type="NCBI Taxonomy" id="3641"/>
    <lineage>
        <taxon>Eukaryota</taxon>
        <taxon>Viridiplantae</taxon>
        <taxon>Streptophyta</taxon>
        <taxon>Embryophyta</taxon>
        <taxon>Tracheophyta</taxon>
        <taxon>Spermatophyta</taxon>
        <taxon>Magnoliopsida</taxon>
        <taxon>eudicotyledons</taxon>
        <taxon>Gunneridae</taxon>
        <taxon>Pentapetalae</taxon>
        <taxon>rosids</taxon>
        <taxon>malvids</taxon>
        <taxon>Malvales</taxon>
        <taxon>Malvaceae</taxon>
        <taxon>Byttnerioideae</taxon>
        <taxon>Theobroma</taxon>
    </lineage>
</organism>
<dbReference type="Proteomes" id="UP000694886">
    <property type="component" value="Chromosome 1"/>
</dbReference>
<dbReference type="Pfam" id="PF00201">
    <property type="entry name" value="UDPGT"/>
    <property type="match status" value="1"/>
</dbReference>
<evidence type="ECO:0000256" key="4">
    <source>
        <dbReference type="RuleBase" id="RU003718"/>
    </source>
</evidence>
<dbReference type="GeneID" id="18610982"/>
<comment type="similarity">
    <text evidence="1 4">Belongs to the UDP-glycosyltransferase family.</text>
</comment>
<dbReference type="FunFam" id="3.40.50.2000:FF:000054">
    <property type="entry name" value="Glycosyltransferase"/>
    <property type="match status" value="1"/>
</dbReference>
<proteinExistence type="inferred from homology"/>
<evidence type="ECO:0000313" key="7">
    <source>
        <dbReference type="RefSeq" id="XP_007047012.2"/>
    </source>
</evidence>
<dbReference type="AlphaFoldDB" id="A0AB32VLS3"/>
<keyword evidence="2 4" id="KW-0328">Glycosyltransferase</keyword>